<organism evidence="5 6">
    <name type="scientific">Malassezia nana</name>
    <dbReference type="NCBI Taxonomy" id="180528"/>
    <lineage>
        <taxon>Eukaryota</taxon>
        <taxon>Fungi</taxon>
        <taxon>Dikarya</taxon>
        <taxon>Basidiomycota</taxon>
        <taxon>Ustilaginomycotina</taxon>
        <taxon>Malasseziomycetes</taxon>
        <taxon>Malasseziales</taxon>
        <taxon>Malasseziaceae</taxon>
        <taxon>Malassezia</taxon>
    </lineage>
</organism>
<evidence type="ECO:0000259" key="4">
    <source>
        <dbReference type="PROSITE" id="PS50002"/>
    </source>
</evidence>
<evidence type="ECO:0000313" key="6">
    <source>
        <dbReference type="Proteomes" id="UP001213623"/>
    </source>
</evidence>
<name>A0AAF0EL43_9BASI</name>
<feature type="region of interest" description="Disordered" evidence="3">
    <location>
        <begin position="28"/>
        <end position="96"/>
    </location>
</feature>
<dbReference type="Gene3D" id="2.30.30.40">
    <property type="entry name" value="SH3 Domains"/>
    <property type="match status" value="1"/>
</dbReference>
<feature type="domain" description="SH3" evidence="4">
    <location>
        <begin position="164"/>
        <end position="231"/>
    </location>
</feature>
<dbReference type="SMART" id="SM00326">
    <property type="entry name" value="SH3"/>
    <property type="match status" value="1"/>
</dbReference>
<reference evidence="5" key="1">
    <citation type="submission" date="2023-03" db="EMBL/GenBank/DDBJ databases">
        <title>Mating type loci evolution in Malassezia.</title>
        <authorList>
            <person name="Coelho M.A."/>
        </authorList>
    </citation>
    <scope>NUCLEOTIDE SEQUENCE</scope>
    <source>
        <strain evidence="5">CBS 9557</strain>
    </source>
</reference>
<dbReference type="AlphaFoldDB" id="A0AAF0EL43"/>
<evidence type="ECO:0000313" key="5">
    <source>
        <dbReference type="EMBL" id="WFD27388.1"/>
    </source>
</evidence>
<dbReference type="SUPFAM" id="SSF50044">
    <property type="entry name" value="SH3-domain"/>
    <property type="match status" value="1"/>
</dbReference>
<dbReference type="InterPro" id="IPR036028">
    <property type="entry name" value="SH3-like_dom_sf"/>
</dbReference>
<keyword evidence="6" id="KW-1185">Reference proteome</keyword>
<feature type="compositionally biased region" description="Polar residues" evidence="3">
    <location>
        <begin position="61"/>
        <end position="87"/>
    </location>
</feature>
<feature type="compositionally biased region" description="Polar residues" evidence="3">
    <location>
        <begin position="137"/>
        <end position="154"/>
    </location>
</feature>
<keyword evidence="1 2" id="KW-0728">SH3 domain</keyword>
<dbReference type="Pfam" id="PF14604">
    <property type="entry name" value="SH3_9"/>
    <property type="match status" value="1"/>
</dbReference>
<evidence type="ECO:0000256" key="1">
    <source>
        <dbReference type="ARBA" id="ARBA00022443"/>
    </source>
</evidence>
<dbReference type="EMBL" id="CP119895">
    <property type="protein sequence ID" value="WFD27388.1"/>
    <property type="molecule type" value="Genomic_DNA"/>
</dbReference>
<proteinExistence type="predicted"/>
<protein>
    <recommendedName>
        <fullName evidence="4">SH3 domain-containing protein</fullName>
    </recommendedName>
</protein>
<accession>A0AAF0EL43</accession>
<sequence>MSMTEEDRQAFFRLMDEYLESRPHLQWNLAGAPTSTPAPAPPSLAAGKKAPPPPPPRHTTTKSAESSPVESLTTSLQQTHVARSSGPQVPAGLTRGKAIGNINTTSKQSMLTSTAGLATSKVLNTAKNQVDYYTGKASQQDENVTPSARSTGQIQPPPYRSAASELGEAVALYPYVCAVNHRFVGTQSGDLSMVQDERITLLEQVTPDWFRARSADGTREGIVPANYVQRV</sequence>
<dbReference type="InterPro" id="IPR001452">
    <property type="entry name" value="SH3_domain"/>
</dbReference>
<evidence type="ECO:0000256" key="2">
    <source>
        <dbReference type="PROSITE-ProRule" id="PRU00192"/>
    </source>
</evidence>
<feature type="region of interest" description="Disordered" evidence="3">
    <location>
        <begin position="137"/>
        <end position="159"/>
    </location>
</feature>
<dbReference type="Proteomes" id="UP001213623">
    <property type="component" value="Chromosome 4"/>
</dbReference>
<evidence type="ECO:0000256" key="3">
    <source>
        <dbReference type="SAM" id="MobiDB-lite"/>
    </source>
</evidence>
<dbReference type="PROSITE" id="PS50002">
    <property type="entry name" value="SH3"/>
    <property type="match status" value="1"/>
</dbReference>
<gene>
    <name evidence="5" type="ORF">MNAN1_002384</name>
</gene>